<organism evidence="1 2">
    <name type="scientific">Linderina macrospora</name>
    <dbReference type="NCBI Taxonomy" id="4868"/>
    <lineage>
        <taxon>Eukaryota</taxon>
        <taxon>Fungi</taxon>
        <taxon>Fungi incertae sedis</taxon>
        <taxon>Zoopagomycota</taxon>
        <taxon>Kickxellomycotina</taxon>
        <taxon>Kickxellomycetes</taxon>
        <taxon>Kickxellales</taxon>
        <taxon>Kickxellaceae</taxon>
        <taxon>Linderina</taxon>
    </lineage>
</organism>
<dbReference type="EMBL" id="JANBPW010000346">
    <property type="protein sequence ID" value="KAJ1949845.1"/>
    <property type="molecule type" value="Genomic_DNA"/>
</dbReference>
<sequence length="1209" mass="135247">MPLVDGKPVDRVPPPVVDSTATRPQGWQIRFTEEIFDDYDKYLERIALYRRPIWTCAASGQQGLTYEQALLSERAEYHRTTGIGFSDALICQMLTFISQSRLPISQAIDALYYRFLYDFFLGEHLDVKYPDTQGAMYECVVVHVGMLPVRRMDHQQMQVEQQQTGPQIAIERLGSAAADIIAMEERQARLFTVRLFDMDGNPIDDSDITVPASELSRSRNVFTKVALRQFLDAHTERGSRPGSPWIVRHEWRERFRIPYVYQGQAQMLRGSRAPTTMQRAPSSQASDLSMAEPPAVPATMNGGMAIAQLLNTVEAMVDPRADERLLLVKPFRRLPIEDLDFVQYNHIKNRAGILWALRDKDDKLPAPHKITDFFPTANTDADASTPPPPVAEELAHRWPIPVTAWQVPVPMVSRTLATYMFISCFSTPLDLNPYPLDYFETALVHNLPPSPPANDDPSATDDSTMATATGTVTATATFSSVYRETAIALLNSIIADRKRGPLPSNVESRVALMVDYQNENMSDQEEEKEEEKPEEKPANDENAMDVDEPPKPVELPPKPKVSKPVPAAPPKPLIAPRLGARSAKLRANRTIAQQFHSDEAPKESAFAGRRTRTRLSRLQYSSTMATGVSSTDDASSESEEEEEEAVVVKKRRGRPPKVKAVTPPPPPVESESESESDVVIDDDATMEGESVPEPPMDLTGMRGHKLIRHLSRTWATAPVTEATWITALIGWINEASYDYQDLLAIYESLWADRTVTANALEHQLWQSLSLEQRLVVLELLVGESTNNESIRDYLEQCAELTADLKRERLEVRREAKKIAESLVALDRADAADMLTGIHPEMSEDGLLRSREKGRKEKEEEQRRQKERRRLGESERSVARRLDHIERELRKHNIGRLTPLGMDRFYSRYYFLDGVGGCPLTGGAGRIFVQPATADDCADALARVPKFVRSVWALELPATWTATDVVLDPASEEYRLRALAFPNPSDRTVDEELASMRGRDDMWGYYATTQQLEALKKWLDPRGKRESALLAELDLLQAYVSGSIRKRCQTLDQSFMVRQRHREHICDQISTLMESSDNDDADALAVLQQELAEFDRCQIPRSLLPPHRLVAEIELAGEIGAGISRSSSAANNNNGNAAAAGGNGTLVGDSAMSTTGYSSRASSVEPPSSADGLARKLTGKPGRGRRPKYRANANRTYLDDFLAYENKQVV</sequence>
<accession>A0ACC1JFA5</accession>
<evidence type="ECO:0000313" key="2">
    <source>
        <dbReference type="Proteomes" id="UP001150603"/>
    </source>
</evidence>
<evidence type="ECO:0000313" key="1">
    <source>
        <dbReference type="EMBL" id="KAJ1949845.1"/>
    </source>
</evidence>
<dbReference type="Proteomes" id="UP001150603">
    <property type="component" value="Unassembled WGS sequence"/>
</dbReference>
<gene>
    <name evidence="1" type="ORF">FBU59_000963</name>
</gene>
<proteinExistence type="predicted"/>
<comment type="caution">
    <text evidence="1">The sequence shown here is derived from an EMBL/GenBank/DDBJ whole genome shotgun (WGS) entry which is preliminary data.</text>
</comment>
<name>A0ACC1JFA5_9FUNG</name>
<protein>
    <submittedName>
        <fullName evidence="1">Uncharacterized protein</fullName>
    </submittedName>
</protein>
<keyword evidence="2" id="KW-1185">Reference proteome</keyword>
<reference evidence="1" key="1">
    <citation type="submission" date="2022-07" db="EMBL/GenBank/DDBJ databases">
        <title>Phylogenomic reconstructions and comparative analyses of Kickxellomycotina fungi.</title>
        <authorList>
            <person name="Reynolds N.K."/>
            <person name="Stajich J.E."/>
            <person name="Barry K."/>
            <person name="Grigoriev I.V."/>
            <person name="Crous P."/>
            <person name="Smith M.E."/>
        </authorList>
    </citation>
    <scope>NUCLEOTIDE SEQUENCE</scope>
    <source>
        <strain evidence="1">NRRL 5244</strain>
    </source>
</reference>